<accession>A0A9W8CR20</accession>
<dbReference type="InterPro" id="IPR003807">
    <property type="entry name" value="DUF202"/>
</dbReference>
<dbReference type="Pfam" id="PF09359">
    <property type="entry name" value="VTC"/>
    <property type="match status" value="1"/>
</dbReference>
<dbReference type="OrthoDB" id="2243669at2759"/>
<evidence type="ECO:0000256" key="3">
    <source>
        <dbReference type="ARBA" id="ARBA00022989"/>
    </source>
</evidence>
<dbReference type="PANTHER" id="PTHR46140:SF1">
    <property type="entry name" value="VACUOLAR TRANSPORTER CHAPERONE COMPLEX SUBUNIT 4-RELATED"/>
    <property type="match status" value="1"/>
</dbReference>
<dbReference type="Gene3D" id="3.20.100.30">
    <property type="entry name" value="VTC, catalytic tunnel domain"/>
    <property type="match status" value="1"/>
</dbReference>
<comment type="subcellular location">
    <subcellularLocation>
        <location evidence="1">Endomembrane system</location>
        <topology evidence="1">Multi-pass membrane protein</topology>
    </subcellularLocation>
</comment>
<dbReference type="AlphaFoldDB" id="A0A9W8CR20"/>
<evidence type="ECO:0000256" key="4">
    <source>
        <dbReference type="ARBA" id="ARBA00023136"/>
    </source>
</evidence>
<dbReference type="InterPro" id="IPR042267">
    <property type="entry name" value="VTC_sf"/>
</dbReference>
<evidence type="ECO:0000256" key="1">
    <source>
        <dbReference type="ARBA" id="ARBA00004127"/>
    </source>
</evidence>
<keyword evidence="2 6" id="KW-0812">Transmembrane</keyword>
<dbReference type="GO" id="GO:0012505">
    <property type="term" value="C:endomembrane system"/>
    <property type="evidence" value="ECO:0007669"/>
    <property type="project" value="UniProtKB-SubCell"/>
</dbReference>
<dbReference type="Pfam" id="PF02656">
    <property type="entry name" value="DUF202"/>
    <property type="match status" value="1"/>
</dbReference>
<keyword evidence="10" id="KW-1185">Reference proteome</keyword>
<feature type="domain" description="VTC" evidence="8">
    <location>
        <begin position="249"/>
        <end position="502"/>
    </location>
</feature>
<feature type="domain" description="DUF202" evidence="7">
    <location>
        <begin position="56"/>
        <end position="116"/>
    </location>
</feature>
<dbReference type="InterPro" id="IPR018966">
    <property type="entry name" value="VTC_domain"/>
</dbReference>
<organism evidence="9 10">
    <name type="scientific">Coemansia erecta</name>
    <dbReference type="NCBI Taxonomy" id="147472"/>
    <lineage>
        <taxon>Eukaryota</taxon>
        <taxon>Fungi</taxon>
        <taxon>Fungi incertae sedis</taxon>
        <taxon>Zoopagomycota</taxon>
        <taxon>Kickxellomycotina</taxon>
        <taxon>Kickxellomycetes</taxon>
        <taxon>Kickxellales</taxon>
        <taxon>Kickxellaceae</taxon>
        <taxon>Coemansia</taxon>
    </lineage>
</organism>
<reference evidence="9" key="1">
    <citation type="submission" date="2022-07" db="EMBL/GenBank/DDBJ databases">
        <title>Phylogenomic reconstructions and comparative analyses of Kickxellomycotina fungi.</title>
        <authorList>
            <person name="Reynolds N.K."/>
            <person name="Stajich J.E."/>
            <person name="Barry K."/>
            <person name="Grigoriev I.V."/>
            <person name="Crous P."/>
            <person name="Smith M.E."/>
        </authorList>
    </citation>
    <scope>NUCLEOTIDE SEQUENCE</scope>
    <source>
        <strain evidence="9">NBRC 32514</strain>
    </source>
</reference>
<evidence type="ECO:0008006" key="11">
    <source>
        <dbReference type="Google" id="ProtNLM"/>
    </source>
</evidence>
<feature type="region of interest" description="Disordered" evidence="5">
    <location>
        <begin position="358"/>
        <end position="377"/>
    </location>
</feature>
<dbReference type="EMBL" id="JANBOJ010000116">
    <property type="protein sequence ID" value="KAJ1722349.1"/>
    <property type="molecule type" value="Genomic_DNA"/>
</dbReference>
<evidence type="ECO:0000259" key="7">
    <source>
        <dbReference type="Pfam" id="PF02656"/>
    </source>
</evidence>
<feature type="transmembrane region" description="Helical" evidence="6">
    <location>
        <begin position="65"/>
        <end position="86"/>
    </location>
</feature>
<dbReference type="GO" id="GO:0006799">
    <property type="term" value="P:polyphosphate biosynthetic process"/>
    <property type="evidence" value="ECO:0007669"/>
    <property type="project" value="UniProtKB-ARBA"/>
</dbReference>
<feature type="transmembrane region" description="Helical" evidence="6">
    <location>
        <begin position="92"/>
        <end position="112"/>
    </location>
</feature>
<dbReference type="Proteomes" id="UP001149813">
    <property type="component" value="Unassembled WGS sequence"/>
</dbReference>
<dbReference type="InterPro" id="IPR051572">
    <property type="entry name" value="VTC_Complex_Subunit"/>
</dbReference>
<comment type="caution">
    <text evidence="9">The sequence shown here is derived from an EMBL/GenBank/DDBJ whole genome shotgun (WGS) entry which is preliminary data.</text>
</comment>
<keyword evidence="3 6" id="KW-1133">Transmembrane helix</keyword>
<name>A0A9W8CR20_9FUNG</name>
<protein>
    <recommendedName>
        <fullName evidence="11">DUF202 domain-containing protein</fullName>
    </recommendedName>
</protein>
<keyword evidence="4 6" id="KW-0472">Membrane</keyword>
<evidence type="ECO:0000313" key="10">
    <source>
        <dbReference type="Proteomes" id="UP001149813"/>
    </source>
</evidence>
<evidence type="ECO:0000256" key="6">
    <source>
        <dbReference type="SAM" id="Phobius"/>
    </source>
</evidence>
<gene>
    <name evidence="9" type="ORF">LPJ53_003217</name>
</gene>
<evidence type="ECO:0000256" key="2">
    <source>
        <dbReference type="ARBA" id="ARBA00022692"/>
    </source>
</evidence>
<sequence length="515" mass="57837">MNADASVIAVQGHSSTPFAGSSSHNYGQSSYGSLPLTTRHDQPGKRIAVPVRVEPKVFFANERTFLSWLNFAIVLGSLALGLLNFGDSTGKIAGAVFTLIAMMVMVYALMLFQWRAERIRQRDAGPYDDRRGPTVLVLVLISAILINFYLRFASSFLHLKGGELEHGIRRCEGFLQTLASLDADEQLVGLGQTEEAVGAIMAQVLALARFRRSNFAGFWRQMLRLQDHCQYHYNTLLESLALSPIYNESTLETHQLSAALSDIGSNILSMYLDNDAMSKYHAGLATEASARSTLALTWIPSSSQTGIPVRMSHSVYSGPWFAARQESSQVILMPDHVLPFLHSEMNLNKLPYATLEPDYYRPESPDTETESKAQRREQLRNAQKIQKQIIMEDLKPTMAALERRIEYYDPSNPGLRIVMHRNIQLSQSDPDSNFRWLEHALGAEGHPSLDNFDYQLPFDAIEVHLGSESAEMPDWLARLFFESKLVHAVLDFDIYIHGIASLCTTKVSELPYWCN</sequence>
<evidence type="ECO:0000259" key="8">
    <source>
        <dbReference type="Pfam" id="PF09359"/>
    </source>
</evidence>
<feature type="transmembrane region" description="Helical" evidence="6">
    <location>
        <begin position="133"/>
        <end position="150"/>
    </location>
</feature>
<evidence type="ECO:0000313" key="9">
    <source>
        <dbReference type="EMBL" id="KAJ1722349.1"/>
    </source>
</evidence>
<dbReference type="PANTHER" id="PTHR46140">
    <property type="entry name" value="VACUOLAR TRANSPORTER CHAPERONE 1-RELATED"/>
    <property type="match status" value="1"/>
</dbReference>
<evidence type="ECO:0000256" key="5">
    <source>
        <dbReference type="SAM" id="MobiDB-lite"/>
    </source>
</evidence>
<proteinExistence type="predicted"/>